<dbReference type="PROSITE" id="PS00922">
    <property type="entry name" value="TRANSGLYCOSYLASE"/>
    <property type="match status" value="1"/>
</dbReference>
<dbReference type="InterPro" id="IPR008258">
    <property type="entry name" value="Transglycosylase_SLT_dom_1"/>
</dbReference>
<dbReference type="EMBL" id="VZRA01000001">
    <property type="protein sequence ID" value="KAB0672293.1"/>
    <property type="molecule type" value="Genomic_DNA"/>
</dbReference>
<evidence type="ECO:0000313" key="3">
    <source>
        <dbReference type="EMBL" id="KAB0672293.1"/>
    </source>
</evidence>
<dbReference type="Gene3D" id="1.10.530.10">
    <property type="match status" value="1"/>
</dbReference>
<reference evidence="3 4" key="1">
    <citation type="journal article" date="2020" name="Microorganisms">
        <title>Description of Three Novel Members in the Family Geobacteraceae, Oryzomonas japonicum gen. nov., sp. nov., Oryzomonas sagensis sp. nov., and Oryzomonas ruber sp. nov.</title>
        <authorList>
            <person name="Xu Z."/>
            <person name="Masuda Y."/>
            <person name="Hayakawa C."/>
            <person name="Ushijima N."/>
            <person name="Kawano K."/>
            <person name="Shiratori Y."/>
            <person name="Senoo K."/>
            <person name="Itoh H."/>
        </authorList>
    </citation>
    <scope>NUCLEOTIDE SEQUENCE [LARGE SCALE GENOMIC DNA]</scope>
    <source>
        <strain evidence="3 4">Red100</strain>
    </source>
</reference>
<dbReference type="InterPro" id="IPR023346">
    <property type="entry name" value="Lysozyme-like_dom_sf"/>
</dbReference>
<dbReference type="Pfam" id="PF01464">
    <property type="entry name" value="SLT"/>
    <property type="match status" value="1"/>
</dbReference>
<gene>
    <name evidence="3" type="ORF">F6V30_06945</name>
</gene>
<evidence type="ECO:0000259" key="2">
    <source>
        <dbReference type="Pfam" id="PF01464"/>
    </source>
</evidence>
<dbReference type="RefSeq" id="WP_151156140.1">
    <property type="nucleotide sequence ID" value="NZ_VZRA01000001.1"/>
</dbReference>
<dbReference type="PANTHER" id="PTHR37423">
    <property type="entry name" value="SOLUBLE LYTIC MUREIN TRANSGLYCOSYLASE-RELATED"/>
    <property type="match status" value="1"/>
</dbReference>
<proteinExistence type="inferred from homology"/>
<sequence>MTIDISGNLSLLKSILAQESRKSGREDAAGQPDGVFAERLDRAMESSTAEQTQQASAQNLAEALSLQMLHTTLSLAGDGSSDATPPQTLGQQPSLLQPLIKAYADAAAQATAGQTSYRGAESSAEQPAAVYQATSSTPLGSDKEWLEPIIAKASRRYGVETGLIKAVIKAESNFNPTAVSSAGARGLMQLMPGTARSLGVNDAFDPEQNVMAGTRFLRDLLDRYNGNVDSALAAYNWGPGNVDRRPDRMPRETQNYLVRVKQLYASYSA</sequence>
<keyword evidence="4" id="KW-1185">Reference proteome</keyword>
<dbReference type="SUPFAM" id="SSF53955">
    <property type="entry name" value="Lysozyme-like"/>
    <property type="match status" value="1"/>
</dbReference>
<dbReference type="Proteomes" id="UP000798046">
    <property type="component" value="Unassembled WGS sequence"/>
</dbReference>
<dbReference type="InterPro" id="IPR000189">
    <property type="entry name" value="Transglyc_AS"/>
</dbReference>
<dbReference type="PANTHER" id="PTHR37423:SF2">
    <property type="entry name" value="MEMBRANE-BOUND LYTIC MUREIN TRANSGLYCOSYLASE C"/>
    <property type="match status" value="1"/>
</dbReference>
<comment type="caution">
    <text evidence="3">The sequence shown here is derived from an EMBL/GenBank/DDBJ whole genome shotgun (WGS) entry which is preliminary data.</text>
</comment>
<protein>
    <submittedName>
        <fullName evidence="3">Lytic transglycosylase domain-containing protein</fullName>
    </submittedName>
</protein>
<organism evidence="3 4">
    <name type="scientific">Oryzomonas sagensis</name>
    <dbReference type="NCBI Taxonomy" id="2603857"/>
    <lineage>
        <taxon>Bacteria</taxon>
        <taxon>Pseudomonadati</taxon>
        <taxon>Thermodesulfobacteriota</taxon>
        <taxon>Desulfuromonadia</taxon>
        <taxon>Geobacterales</taxon>
        <taxon>Geobacteraceae</taxon>
        <taxon>Oryzomonas</taxon>
    </lineage>
</organism>
<accession>A0ABQ6TTH0</accession>
<evidence type="ECO:0000256" key="1">
    <source>
        <dbReference type="ARBA" id="ARBA00007734"/>
    </source>
</evidence>
<feature type="domain" description="Transglycosylase SLT" evidence="2">
    <location>
        <begin position="150"/>
        <end position="245"/>
    </location>
</feature>
<comment type="similarity">
    <text evidence="1">Belongs to the transglycosylase Slt family.</text>
</comment>
<evidence type="ECO:0000313" key="4">
    <source>
        <dbReference type="Proteomes" id="UP000798046"/>
    </source>
</evidence>
<name>A0ABQ6TTH0_9BACT</name>
<dbReference type="CDD" id="cd00254">
    <property type="entry name" value="LT-like"/>
    <property type="match status" value="1"/>
</dbReference>